<dbReference type="PANTHER" id="PTHR30536:SF5">
    <property type="entry name" value="ALTRONATE DEHYDRATASE"/>
    <property type="match status" value="1"/>
</dbReference>
<dbReference type="Proteomes" id="UP001374803">
    <property type="component" value="Chromosome"/>
</dbReference>
<dbReference type="Pfam" id="PF08666">
    <property type="entry name" value="SAF"/>
    <property type="match status" value="1"/>
</dbReference>
<evidence type="ECO:0000256" key="2">
    <source>
        <dbReference type="ARBA" id="ARBA00023239"/>
    </source>
</evidence>
<evidence type="ECO:0000259" key="3">
    <source>
        <dbReference type="SMART" id="SM00858"/>
    </source>
</evidence>
<dbReference type="InterPro" id="IPR052172">
    <property type="entry name" value="UxaA_altronate/galactarate_dh"/>
</dbReference>
<dbReference type="InterPro" id="IPR007392">
    <property type="entry name" value="GD_AH_second"/>
</dbReference>
<protein>
    <submittedName>
        <fullName evidence="4">Altronate dehydratase family protein</fullName>
    </submittedName>
</protein>
<gene>
    <name evidence="4" type="ORF">LVJ94_23355</name>
</gene>
<dbReference type="InterPro" id="IPR013974">
    <property type="entry name" value="SAF"/>
</dbReference>
<organism evidence="4 5">
    <name type="scientific">Pendulispora rubella</name>
    <dbReference type="NCBI Taxonomy" id="2741070"/>
    <lineage>
        <taxon>Bacteria</taxon>
        <taxon>Pseudomonadati</taxon>
        <taxon>Myxococcota</taxon>
        <taxon>Myxococcia</taxon>
        <taxon>Myxococcales</taxon>
        <taxon>Sorangiineae</taxon>
        <taxon>Pendulisporaceae</taxon>
        <taxon>Pendulispora</taxon>
    </lineage>
</organism>
<dbReference type="InterPro" id="IPR048332">
    <property type="entry name" value="GD_AH_C"/>
</dbReference>
<proteinExistence type="inferred from homology"/>
<name>A0ABZ2LLV7_9BACT</name>
<evidence type="ECO:0000313" key="4">
    <source>
        <dbReference type="EMBL" id="WXB10151.1"/>
    </source>
</evidence>
<dbReference type="EMBL" id="CP089983">
    <property type="protein sequence ID" value="WXB10151.1"/>
    <property type="molecule type" value="Genomic_DNA"/>
</dbReference>
<accession>A0ABZ2LLV7</accession>
<keyword evidence="2" id="KW-0456">Lyase</keyword>
<feature type="domain" description="SAF" evidence="3">
    <location>
        <begin position="13"/>
        <end position="84"/>
    </location>
</feature>
<dbReference type="Gene3D" id="2.30.130.110">
    <property type="match status" value="1"/>
</dbReference>
<keyword evidence="5" id="KW-1185">Reference proteome</keyword>
<comment type="similarity">
    <text evidence="1">Belongs to the UxaA family.</text>
</comment>
<dbReference type="PANTHER" id="PTHR30536">
    <property type="entry name" value="ALTRONATE/GALACTARATE DEHYDRATASE"/>
    <property type="match status" value="1"/>
</dbReference>
<dbReference type="SMART" id="SM00858">
    <property type="entry name" value="SAF"/>
    <property type="match status" value="1"/>
</dbReference>
<sequence>MSSSPLLKLHPRDDVLIAKVRLPAGTVVETEEGPVPLAQTIGAGHKVAYRARAMGEPVHRYGQVIGLCTAPIHPGEHVHVHNLRAVAFPRGERPADPARTIAARATPEPTRFFEGYLRPDGRVGTRNYVAILSTVNCSATVSHRVRDHFRDVSRDYPNVDGVIALTHKSGCGLVSGGDDHATLERVLAGYAHHPNIAAYVVIGLGCEVAQAAPMAQRHRLSLLDSGRAPPIIGIQQHGGTRKAITAAIEAISQLLPLANFARRTTRSASDLILATNCGGSDGYSGITANPALGAAVDELVRLGGTAVLSETTEIFGAEHLLMARAESEAVARKLQERVDWWKAYLALHGADVGSNPSPGNMAGGISTIAEKSLGGIAKGGTTPLVDVVEYAERITKKGFVYMDTPGYDPVSVTGLVAGGANMVCFTTGRGSVFGSRPVPSLKLASNSALFQHMEDDMDIDCGVVLDGTPVEEVGRRILDEVLAVASGKKTKSELAGMGEAEFAPWMRGPTL</sequence>
<dbReference type="CDD" id="cd11613">
    <property type="entry name" value="SAF_AH_GD"/>
    <property type="match status" value="1"/>
</dbReference>
<dbReference type="Pfam" id="PF20629">
    <property type="entry name" value="GD_AH_C"/>
    <property type="match status" value="1"/>
</dbReference>
<dbReference type="RefSeq" id="WP_394839828.1">
    <property type="nucleotide sequence ID" value="NZ_CP089929.1"/>
</dbReference>
<dbReference type="InterPro" id="IPR044144">
    <property type="entry name" value="SAF_UxaA/GarD"/>
</dbReference>
<reference evidence="4" key="1">
    <citation type="submission" date="2021-12" db="EMBL/GenBank/DDBJ databases">
        <title>Discovery of the Pendulisporaceae a myxobacterial family with distinct sporulation behavior and unique specialized metabolism.</title>
        <authorList>
            <person name="Garcia R."/>
            <person name="Popoff A."/>
            <person name="Bader C.D."/>
            <person name="Loehr J."/>
            <person name="Walesch S."/>
            <person name="Walt C."/>
            <person name="Boldt J."/>
            <person name="Bunk B."/>
            <person name="Haeckl F.J.F.P.J."/>
            <person name="Gunesch A.P."/>
            <person name="Birkelbach J."/>
            <person name="Nuebel U."/>
            <person name="Pietschmann T."/>
            <person name="Bach T."/>
            <person name="Mueller R."/>
        </authorList>
    </citation>
    <scope>NUCLEOTIDE SEQUENCE</scope>
    <source>
        <strain evidence="4">MSr11367</strain>
    </source>
</reference>
<evidence type="ECO:0000256" key="1">
    <source>
        <dbReference type="ARBA" id="ARBA00010986"/>
    </source>
</evidence>
<evidence type="ECO:0000313" key="5">
    <source>
        <dbReference type="Proteomes" id="UP001374803"/>
    </source>
</evidence>
<dbReference type="Pfam" id="PF04295">
    <property type="entry name" value="GD_AH_second"/>
    <property type="match status" value="1"/>
</dbReference>